<protein>
    <submittedName>
        <fullName evidence="1">Uncharacterized protein</fullName>
    </submittedName>
</protein>
<organism evidence="1 2">
    <name type="scientific">Halobacillus yeomjeoni</name>
    <dbReference type="NCBI Taxonomy" id="311194"/>
    <lineage>
        <taxon>Bacteria</taxon>
        <taxon>Bacillati</taxon>
        <taxon>Bacillota</taxon>
        <taxon>Bacilli</taxon>
        <taxon>Bacillales</taxon>
        <taxon>Bacillaceae</taxon>
        <taxon>Halobacillus</taxon>
    </lineage>
</organism>
<dbReference type="Proteomes" id="UP000614490">
    <property type="component" value="Unassembled WGS sequence"/>
</dbReference>
<proteinExistence type="predicted"/>
<keyword evidence="2" id="KW-1185">Reference proteome</keyword>
<evidence type="ECO:0000313" key="2">
    <source>
        <dbReference type="Proteomes" id="UP000614490"/>
    </source>
</evidence>
<comment type="caution">
    <text evidence="1">The sequence shown here is derived from an EMBL/GenBank/DDBJ whole genome shotgun (WGS) entry which is preliminary data.</text>
</comment>
<sequence length="108" mass="12631">MMTDHERAFEIFETQLTRHSDLASVVFKTFTGLPFVYIEPKPEVTRTEVEDILKVCAAKAMRGKRLTLAMSFVRKNQASYVYRVRFLVPQRKMFCCGNLCDDCIRFTH</sequence>
<reference evidence="1 2" key="1">
    <citation type="journal article" date="2005" name="Int. J. Syst. Evol. Microbiol.">
        <title>Halobacillus yeomjeoni sp. nov., isolated from a marine solar saltern in Korea.</title>
        <authorList>
            <person name="Yoon J.H."/>
            <person name="Kang S.J."/>
            <person name="Lee C.H."/>
            <person name="Oh H.W."/>
            <person name="Oh T.K."/>
        </authorList>
    </citation>
    <scope>NUCLEOTIDE SEQUENCE [LARGE SCALE GENOMIC DNA]</scope>
    <source>
        <strain evidence="1 2">KCTC 3957</strain>
    </source>
</reference>
<name>A0A931HSP1_9BACI</name>
<dbReference type="AlphaFoldDB" id="A0A931HSP1"/>
<dbReference type="EMBL" id="JADZSC010000001">
    <property type="protein sequence ID" value="MBH0229025.1"/>
    <property type="molecule type" value="Genomic_DNA"/>
</dbReference>
<accession>A0A931HSP1</accession>
<gene>
    <name evidence="1" type="ORF">H0267_02255</name>
</gene>
<evidence type="ECO:0000313" key="1">
    <source>
        <dbReference type="EMBL" id="MBH0229025.1"/>
    </source>
</evidence>